<keyword evidence="1" id="KW-1133">Transmembrane helix</keyword>
<sequence>MTFLINGKLSNTSTILGDEFFNMYRDRGLTPGLVIMAFLIACCAISGNIMNAFLVYITARNNYSQIVGPVYLGTFSILSFIPGAVLSFLVLSYAIENPSEPVTGQLSDICTPVQLIYNYNLVMNANYLNQRNAKLLRSLSAIIIIMVGSYFLNTLIRKFVSDILHLGPIYLWYVNVAGEYRRVIDNELHSIFGSYWKISVPKPPKNLFATTASPNENQKIFNGINAKINAVSSSTDPKTARVHPTPINFLPIISLNRNSNN</sequence>
<accession>A0A915NST9</accession>
<dbReference type="WBParaSite" id="scf7180000421463.g6990">
    <property type="protein sequence ID" value="scf7180000421463.g6990"/>
    <property type="gene ID" value="scf7180000421463.g6990"/>
</dbReference>
<dbReference type="Proteomes" id="UP000887560">
    <property type="component" value="Unplaced"/>
</dbReference>
<keyword evidence="1" id="KW-0472">Membrane</keyword>
<dbReference type="AlphaFoldDB" id="A0A915NST9"/>
<evidence type="ECO:0000256" key="1">
    <source>
        <dbReference type="SAM" id="Phobius"/>
    </source>
</evidence>
<reference evidence="3" key="1">
    <citation type="submission" date="2022-11" db="UniProtKB">
        <authorList>
            <consortium name="WormBaseParasite"/>
        </authorList>
    </citation>
    <scope>IDENTIFICATION</scope>
</reference>
<feature type="transmembrane region" description="Helical" evidence="1">
    <location>
        <begin position="33"/>
        <end position="58"/>
    </location>
</feature>
<proteinExistence type="predicted"/>
<protein>
    <submittedName>
        <fullName evidence="3">Uncharacterized protein</fullName>
    </submittedName>
</protein>
<feature type="transmembrane region" description="Helical" evidence="1">
    <location>
        <begin position="135"/>
        <end position="156"/>
    </location>
</feature>
<evidence type="ECO:0000313" key="3">
    <source>
        <dbReference type="WBParaSite" id="scf7180000421463.g6990"/>
    </source>
</evidence>
<name>A0A915NST9_9BILA</name>
<keyword evidence="2" id="KW-1185">Reference proteome</keyword>
<feature type="transmembrane region" description="Helical" evidence="1">
    <location>
        <begin position="70"/>
        <end position="95"/>
    </location>
</feature>
<keyword evidence="1" id="KW-0812">Transmembrane</keyword>
<evidence type="ECO:0000313" key="2">
    <source>
        <dbReference type="Proteomes" id="UP000887560"/>
    </source>
</evidence>
<organism evidence="2 3">
    <name type="scientific">Meloidogyne floridensis</name>
    <dbReference type="NCBI Taxonomy" id="298350"/>
    <lineage>
        <taxon>Eukaryota</taxon>
        <taxon>Metazoa</taxon>
        <taxon>Ecdysozoa</taxon>
        <taxon>Nematoda</taxon>
        <taxon>Chromadorea</taxon>
        <taxon>Rhabditida</taxon>
        <taxon>Tylenchina</taxon>
        <taxon>Tylenchomorpha</taxon>
        <taxon>Tylenchoidea</taxon>
        <taxon>Meloidogynidae</taxon>
        <taxon>Meloidogyninae</taxon>
        <taxon>Meloidogyne</taxon>
    </lineage>
</organism>